<evidence type="ECO:0000313" key="2">
    <source>
        <dbReference type="Proteomes" id="UP001175000"/>
    </source>
</evidence>
<evidence type="ECO:0000313" key="1">
    <source>
        <dbReference type="EMBL" id="KAK0632760.1"/>
    </source>
</evidence>
<name>A0AA39XGP4_9PEZI</name>
<accession>A0AA39XGP4</accession>
<sequence>MWSTEIDSDQKSTPLVHIPHCRLEVMSFPDLSPRGAGAAGMIERVALPGAVFRSLLSQVALPGGVAEAIPRHFDDEEEWVFSRCLLAEFSGLGEQEASQMSEEGKLCCWASLVAMRDGDQQGWDIGVVVHKVFSHRRSEPGRCRCCD</sequence>
<reference evidence="1" key="1">
    <citation type="submission" date="2023-06" db="EMBL/GenBank/DDBJ databases">
        <title>Genome-scale phylogeny and comparative genomics of the fungal order Sordariales.</title>
        <authorList>
            <consortium name="Lawrence Berkeley National Laboratory"/>
            <person name="Hensen N."/>
            <person name="Bonometti L."/>
            <person name="Westerberg I."/>
            <person name="Brannstrom I.O."/>
            <person name="Guillou S."/>
            <person name="Cros-Aarteil S."/>
            <person name="Calhoun S."/>
            <person name="Haridas S."/>
            <person name="Kuo A."/>
            <person name="Mondo S."/>
            <person name="Pangilinan J."/>
            <person name="Riley R."/>
            <person name="Labutti K."/>
            <person name="Andreopoulos B."/>
            <person name="Lipzen A."/>
            <person name="Chen C."/>
            <person name="Yanf M."/>
            <person name="Daum C."/>
            <person name="Ng V."/>
            <person name="Clum A."/>
            <person name="Steindorff A."/>
            <person name="Ohm R."/>
            <person name="Martin F."/>
            <person name="Silar P."/>
            <person name="Natvig D."/>
            <person name="Lalanne C."/>
            <person name="Gautier V."/>
            <person name="Ament-Velasquez S.L."/>
            <person name="Kruys A."/>
            <person name="Hutchinson M.I."/>
            <person name="Powell A.J."/>
            <person name="Barry K."/>
            <person name="Miller A.N."/>
            <person name="Grigoriev I.V."/>
            <person name="Debuchy R."/>
            <person name="Gladieux P."/>
            <person name="Thoren M.H."/>
            <person name="Johannesson H."/>
        </authorList>
    </citation>
    <scope>NUCLEOTIDE SEQUENCE</scope>
    <source>
        <strain evidence="1">CBS 606.72</strain>
    </source>
</reference>
<dbReference type="Proteomes" id="UP001175000">
    <property type="component" value="Unassembled WGS sequence"/>
</dbReference>
<proteinExistence type="predicted"/>
<protein>
    <submittedName>
        <fullName evidence="1">Uncharacterized protein</fullName>
    </submittedName>
</protein>
<organism evidence="1 2">
    <name type="scientific">Immersiella caudata</name>
    <dbReference type="NCBI Taxonomy" id="314043"/>
    <lineage>
        <taxon>Eukaryota</taxon>
        <taxon>Fungi</taxon>
        <taxon>Dikarya</taxon>
        <taxon>Ascomycota</taxon>
        <taxon>Pezizomycotina</taxon>
        <taxon>Sordariomycetes</taxon>
        <taxon>Sordariomycetidae</taxon>
        <taxon>Sordariales</taxon>
        <taxon>Lasiosphaeriaceae</taxon>
        <taxon>Immersiella</taxon>
    </lineage>
</organism>
<dbReference type="EMBL" id="JAULSU010000001">
    <property type="protein sequence ID" value="KAK0632760.1"/>
    <property type="molecule type" value="Genomic_DNA"/>
</dbReference>
<gene>
    <name evidence="1" type="ORF">B0T14DRAFT_419508</name>
</gene>
<keyword evidence="2" id="KW-1185">Reference proteome</keyword>
<dbReference type="AlphaFoldDB" id="A0AA39XGP4"/>
<comment type="caution">
    <text evidence="1">The sequence shown here is derived from an EMBL/GenBank/DDBJ whole genome shotgun (WGS) entry which is preliminary data.</text>
</comment>